<keyword evidence="2" id="KW-0732">Signal</keyword>
<feature type="signal peptide" evidence="2">
    <location>
        <begin position="1"/>
        <end position="20"/>
    </location>
</feature>
<proteinExistence type="predicted"/>
<organism evidence="3 4">
    <name type="scientific">Ganoderma sinense ZZ0214-1</name>
    <dbReference type="NCBI Taxonomy" id="1077348"/>
    <lineage>
        <taxon>Eukaryota</taxon>
        <taxon>Fungi</taxon>
        <taxon>Dikarya</taxon>
        <taxon>Basidiomycota</taxon>
        <taxon>Agaricomycotina</taxon>
        <taxon>Agaricomycetes</taxon>
        <taxon>Polyporales</taxon>
        <taxon>Polyporaceae</taxon>
        <taxon>Ganoderma</taxon>
    </lineage>
</organism>
<gene>
    <name evidence="3" type="ORF">GSI_05428</name>
</gene>
<reference evidence="3 4" key="1">
    <citation type="journal article" date="2015" name="Sci. Rep.">
        <title>Chromosome-level genome map provides insights into diverse defense mechanisms in the medicinal fungus Ganoderma sinense.</title>
        <authorList>
            <person name="Zhu Y."/>
            <person name="Xu J."/>
            <person name="Sun C."/>
            <person name="Zhou S."/>
            <person name="Xu H."/>
            <person name="Nelson D.R."/>
            <person name="Qian J."/>
            <person name="Song J."/>
            <person name="Luo H."/>
            <person name="Xiang L."/>
            <person name="Li Y."/>
            <person name="Xu Z."/>
            <person name="Ji A."/>
            <person name="Wang L."/>
            <person name="Lu S."/>
            <person name="Hayward A."/>
            <person name="Sun W."/>
            <person name="Li X."/>
            <person name="Schwartz D.C."/>
            <person name="Wang Y."/>
            <person name="Chen S."/>
        </authorList>
    </citation>
    <scope>NUCLEOTIDE SEQUENCE [LARGE SCALE GENOMIC DNA]</scope>
    <source>
        <strain evidence="3 4">ZZ0214-1</strain>
    </source>
</reference>
<comment type="caution">
    <text evidence="3">The sequence shown here is derived from an EMBL/GenBank/DDBJ whole genome shotgun (WGS) entry which is preliminary data.</text>
</comment>
<evidence type="ECO:0000313" key="4">
    <source>
        <dbReference type="Proteomes" id="UP000230002"/>
    </source>
</evidence>
<feature type="compositionally biased region" description="Polar residues" evidence="1">
    <location>
        <begin position="78"/>
        <end position="88"/>
    </location>
</feature>
<accession>A0A2G8SEL0</accession>
<dbReference type="Proteomes" id="UP000230002">
    <property type="component" value="Unassembled WGS sequence"/>
</dbReference>
<keyword evidence="4" id="KW-1185">Reference proteome</keyword>
<protein>
    <recommendedName>
        <fullName evidence="5">Transporter</fullName>
    </recommendedName>
</protein>
<dbReference type="OrthoDB" id="3257429at2759"/>
<dbReference type="EMBL" id="AYKW01000011">
    <property type="protein sequence ID" value="PIL32183.1"/>
    <property type="molecule type" value="Genomic_DNA"/>
</dbReference>
<evidence type="ECO:0000313" key="3">
    <source>
        <dbReference type="EMBL" id="PIL32183.1"/>
    </source>
</evidence>
<evidence type="ECO:0000256" key="2">
    <source>
        <dbReference type="SAM" id="SignalP"/>
    </source>
</evidence>
<feature type="region of interest" description="Disordered" evidence="1">
    <location>
        <begin position="56"/>
        <end position="90"/>
    </location>
</feature>
<dbReference type="AlphaFoldDB" id="A0A2G8SEL0"/>
<name>A0A2G8SEL0_9APHY</name>
<evidence type="ECO:0000256" key="1">
    <source>
        <dbReference type="SAM" id="MobiDB-lite"/>
    </source>
</evidence>
<feature type="chain" id="PRO_5013809118" description="Transporter" evidence="2">
    <location>
        <begin position="21"/>
        <end position="184"/>
    </location>
</feature>
<sequence length="184" mass="18615">MRLFVYVAAVLALSAVSVLSQTVTTVNPAGQTVVEVITVDPNLGLPTTQTLQTLTTTATTQTTPPPPPTTTTTTQAQGNQGPVGQPQTAAAGPTIYTYTTTDANGNTEAVVATFTPSFGPTTGGSITAGPGTILNYSSWRSSVGSNTVAVVSAGIARWSVQPRWMSIGVALCAGMTGGAWLALA</sequence>
<evidence type="ECO:0008006" key="5">
    <source>
        <dbReference type="Google" id="ProtNLM"/>
    </source>
</evidence>